<dbReference type="Pfam" id="PF17642">
    <property type="entry name" value="TssD"/>
    <property type="match status" value="1"/>
</dbReference>
<dbReference type="OrthoDB" id="6717961at2"/>
<evidence type="ECO:0000313" key="1">
    <source>
        <dbReference type="EMBL" id="MRX63318.1"/>
    </source>
</evidence>
<dbReference type="Proteomes" id="UP000443153">
    <property type="component" value="Unassembled WGS sequence"/>
</dbReference>
<dbReference type="EMBL" id="WKJH01000002">
    <property type="protein sequence ID" value="MRX63318.1"/>
    <property type="molecule type" value="Genomic_DNA"/>
</dbReference>
<keyword evidence="2" id="KW-1185">Reference proteome</keyword>
<dbReference type="GO" id="GO:0033104">
    <property type="term" value="C:type VI protein secretion system complex"/>
    <property type="evidence" value="ECO:0007669"/>
    <property type="project" value="InterPro"/>
</dbReference>
<dbReference type="InterPro" id="IPR041408">
    <property type="entry name" value="Hcp_Tssd"/>
</dbReference>
<dbReference type="InterPro" id="IPR024079">
    <property type="entry name" value="MetalloPept_cat_dom_sf"/>
</dbReference>
<dbReference type="Gene3D" id="3.40.390.10">
    <property type="entry name" value="Collagenase (Catalytic Domain)"/>
    <property type="match status" value="1"/>
</dbReference>
<accession>A0A6I2MHY3</accession>
<dbReference type="AlphaFoldDB" id="A0A6I2MHY3"/>
<sequence>MSFLAKLFINGRAINVLDTNIQFYQQIDPDSFKPATLPRGGVFSLTIEADGTTDLLGLALSPDTMCEGYIRFYRRDGMSKLVDYEFFDTYIVNYQREFTAFNGEPAIDSFVLSPGILRIGDMVFEKWWKMTDLDREKVEATPVPLVLRPKLSSIKWKNNDGETIDETTYGQKVALEIAVANPDGGSVEITIEKEDGTEFEKGQKTLSFTEYLTEEGTAQLNTLKIKNEWEEFRVADVDGLVAKVSHKGTGKTSSALQLVPPPKVIVDFRPNKGYDGEYGFDFIRDKKVKNDKLTYKDILGTNYEYDKTKKKWVEKFKKYPDDKKYDSLKDDQYKTVTFPWYKDGNGKEIEYIQSWLTIYPNDSQKLSLQIETVENPKKLDLTLDYDKSFFKLNTDKVPAQSKGKKHLDDHLIIECLKEFSTDQTIKVMYKKEQLGQLNILKNDKASRKKVEVVFVEVKTHLNIKKSTKEGKSTGKKPFLKKYLKQALIKPTIVVTPLDLTTDKNFNKKFAGKGKGYIDERTGLHDYLNKKMDKKYKDFLKVYFIGDKCPTFNKAGTEDGRINGQAKDINSDAVVLFQGHNTSTTAHEALHALGLYHTFSPSKSHPYSYKKGETYNIMDYSHQSKYGSKKRILTWLWQWKKLWNNPLIKLE</sequence>
<evidence type="ECO:0000313" key="2">
    <source>
        <dbReference type="Proteomes" id="UP000443153"/>
    </source>
</evidence>
<name>A0A6I2MHY3_9FLAO</name>
<dbReference type="SUPFAM" id="SSF55486">
    <property type="entry name" value="Metalloproteases ('zincins'), catalytic domain"/>
    <property type="match status" value="1"/>
</dbReference>
<dbReference type="GO" id="GO:0008237">
    <property type="term" value="F:metallopeptidase activity"/>
    <property type="evidence" value="ECO:0007669"/>
    <property type="project" value="InterPro"/>
</dbReference>
<reference evidence="1 2" key="1">
    <citation type="submission" date="2019-11" db="EMBL/GenBank/DDBJ databases">
        <title>Maribacter lutea sp. nov., a marine bacterium isolated from intertidal sand.</title>
        <authorList>
            <person name="Liu A."/>
        </authorList>
    </citation>
    <scope>NUCLEOTIDE SEQUENCE [LARGE SCALE GENOMIC DNA]</scope>
    <source>
        <strain evidence="1 2">RZ05</strain>
    </source>
</reference>
<protein>
    <submittedName>
        <fullName evidence="1">Uncharacterized protein</fullName>
    </submittedName>
</protein>
<proteinExistence type="predicted"/>
<organism evidence="1 2">
    <name type="scientific">Maribacter luteus</name>
    <dbReference type="NCBI Taxonomy" id="2594478"/>
    <lineage>
        <taxon>Bacteria</taxon>
        <taxon>Pseudomonadati</taxon>
        <taxon>Bacteroidota</taxon>
        <taxon>Flavobacteriia</taxon>
        <taxon>Flavobacteriales</taxon>
        <taxon>Flavobacteriaceae</taxon>
        <taxon>Maribacter</taxon>
    </lineage>
</organism>
<gene>
    <name evidence="1" type="ORF">GJ691_03950</name>
</gene>
<comment type="caution">
    <text evidence="1">The sequence shown here is derived from an EMBL/GenBank/DDBJ whole genome shotgun (WGS) entry which is preliminary data.</text>
</comment>
<dbReference type="RefSeq" id="WP_154364001.1">
    <property type="nucleotide sequence ID" value="NZ_WKJH01000002.1"/>
</dbReference>